<keyword evidence="3" id="KW-1185">Reference proteome</keyword>
<dbReference type="Pfam" id="PF00583">
    <property type="entry name" value="Acetyltransf_1"/>
    <property type="match status" value="1"/>
</dbReference>
<dbReference type="AlphaFoldDB" id="A0A0L0W6V6"/>
<gene>
    <name evidence="2" type="ORF">CLPU_21c00290</name>
</gene>
<dbReference type="Proteomes" id="UP000037267">
    <property type="component" value="Unassembled WGS sequence"/>
</dbReference>
<accession>A0A0L0W6V6</accession>
<evidence type="ECO:0000259" key="1">
    <source>
        <dbReference type="PROSITE" id="PS51186"/>
    </source>
</evidence>
<sequence length="145" mass="16726">MTTIERVKESELADLSRLYYQLVSKNTNINTLKKVFNKIKSNPSHYLLGVKINKKLVGTATVILCNDLTGECRPFIVVENVIIDENYRGKGYGKMLFKKIEQIANENNCHYIIVVSNKSRKISHKFYTNLGFNSKDNLAFKKYLK</sequence>
<dbReference type="Gene3D" id="3.40.630.30">
    <property type="match status" value="1"/>
</dbReference>
<dbReference type="CDD" id="cd04301">
    <property type="entry name" value="NAT_SF"/>
    <property type="match status" value="1"/>
</dbReference>
<feature type="domain" description="N-acetyltransferase" evidence="1">
    <location>
        <begin position="2"/>
        <end position="145"/>
    </location>
</feature>
<dbReference type="SUPFAM" id="SSF55729">
    <property type="entry name" value="Acyl-CoA N-acyltransferases (Nat)"/>
    <property type="match status" value="1"/>
</dbReference>
<protein>
    <submittedName>
        <fullName evidence="2">Sortase</fullName>
    </submittedName>
</protein>
<name>A0A0L0W6V6_GOTPU</name>
<dbReference type="PANTHER" id="PTHR13355:SF11">
    <property type="entry name" value="GLUCOSAMINE 6-PHOSPHATE N-ACETYLTRANSFERASE"/>
    <property type="match status" value="1"/>
</dbReference>
<proteinExistence type="predicted"/>
<dbReference type="RefSeq" id="WP_050378680.1">
    <property type="nucleotide sequence ID" value="NZ_LGSS01000021.1"/>
</dbReference>
<dbReference type="PROSITE" id="PS51186">
    <property type="entry name" value="GNAT"/>
    <property type="match status" value="1"/>
</dbReference>
<dbReference type="STRING" id="1503.CLPU_21c00290"/>
<dbReference type="InterPro" id="IPR016181">
    <property type="entry name" value="Acyl_CoA_acyltransferase"/>
</dbReference>
<dbReference type="EMBL" id="LGSS01000021">
    <property type="protein sequence ID" value="KNF07211.1"/>
    <property type="molecule type" value="Genomic_DNA"/>
</dbReference>
<dbReference type="PANTHER" id="PTHR13355">
    <property type="entry name" value="GLUCOSAMINE 6-PHOSPHATE N-ACETYLTRANSFERASE"/>
    <property type="match status" value="1"/>
</dbReference>
<dbReference type="OrthoDB" id="9796381at2"/>
<comment type="caution">
    <text evidence="2">The sequence shown here is derived from an EMBL/GenBank/DDBJ whole genome shotgun (WGS) entry which is preliminary data.</text>
</comment>
<dbReference type="GO" id="GO:0004343">
    <property type="term" value="F:glucosamine 6-phosphate N-acetyltransferase activity"/>
    <property type="evidence" value="ECO:0007669"/>
    <property type="project" value="TreeGrafter"/>
</dbReference>
<dbReference type="InterPro" id="IPR039143">
    <property type="entry name" value="GNPNAT1-like"/>
</dbReference>
<evidence type="ECO:0000313" key="2">
    <source>
        <dbReference type="EMBL" id="KNF07211.1"/>
    </source>
</evidence>
<evidence type="ECO:0000313" key="3">
    <source>
        <dbReference type="Proteomes" id="UP000037267"/>
    </source>
</evidence>
<reference evidence="3" key="1">
    <citation type="submission" date="2015-07" db="EMBL/GenBank/DDBJ databases">
        <title>Draft genome sequence of the purine-degrading Gottschalkia purinilyticum DSM 1384 (formerly Clostridium purinilyticum).</title>
        <authorList>
            <person name="Poehlein A."/>
            <person name="Schiel-Bengelsdorf B."/>
            <person name="Bengelsdorf F.R."/>
            <person name="Daniel R."/>
            <person name="Duerre P."/>
        </authorList>
    </citation>
    <scope>NUCLEOTIDE SEQUENCE [LARGE SCALE GENOMIC DNA]</scope>
    <source>
        <strain evidence="3">DSM 1384</strain>
    </source>
</reference>
<dbReference type="InterPro" id="IPR000182">
    <property type="entry name" value="GNAT_dom"/>
</dbReference>
<organism evidence="2 3">
    <name type="scientific">Gottschalkia purinilytica</name>
    <name type="common">Clostridium purinilyticum</name>
    <dbReference type="NCBI Taxonomy" id="1503"/>
    <lineage>
        <taxon>Bacteria</taxon>
        <taxon>Bacillati</taxon>
        <taxon>Bacillota</taxon>
        <taxon>Tissierellia</taxon>
        <taxon>Tissierellales</taxon>
        <taxon>Gottschalkiaceae</taxon>
        <taxon>Gottschalkia</taxon>
    </lineage>
</organism>